<reference evidence="2" key="1">
    <citation type="submission" date="2022-11" db="UniProtKB">
        <authorList>
            <consortium name="WormBaseParasite"/>
        </authorList>
    </citation>
    <scope>IDENTIFICATION</scope>
</reference>
<keyword evidence="1" id="KW-1185">Reference proteome</keyword>
<protein>
    <submittedName>
        <fullName evidence="2">Uncharacterized protein</fullName>
    </submittedName>
</protein>
<sequence length="91" mass="10938">MDKAHSRYKNEMATALMHCKEYAELNFEDKTLLHKQANYLFFYIERFYTSIKYGCLENDKYYMLLYENATIDMNSTTNIFQTEDFEKIGSP</sequence>
<evidence type="ECO:0000313" key="2">
    <source>
        <dbReference type="WBParaSite" id="ACRNAN_scaffold3784.g21959.t1"/>
    </source>
</evidence>
<name>A0A914DTD4_9BILA</name>
<dbReference type="Proteomes" id="UP000887540">
    <property type="component" value="Unplaced"/>
</dbReference>
<proteinExistence type="predicted"/>
<accession>A0A914DTD4</accession>
<dbReference type="WBParaSite" id="ACRNAN_scaffold3784.g21959.t1">
    <property type="protein sequence ID" value="ACRNAN_scaffold3784.g21959.t1"/>
    <property type="gene ID" value="ACRNAN_scaffold3784.g21959"/>
</dbReference>
<organism evidence="1 2">
    <name type="scientific">Acrobeloides nanus</name>
    <dbReference type="NCBI Taxonomy" id="290746"/>
    <lineage>
        <taxon>Eukaryota</taxon>
        <taxon>Metazoa</taxon>
        <taxon>Ecdysozoa</taxon>
        <taxon>Nematoda</taxon>
        <taxon>Chromadorea</taxon>
        <taxon>Rhabditida</taxon>
        <taxon>Tylenchina</taxon>
        <taxon>Cephalobomorpha</taxon>
        <taxon>Cephaloboidea</taxon>
        <taxon>Cephalobidae</taxon>
        <taxon>Acrobeloides</taxon>
    </lineage>
</organism>
<evidence type="ECO:0000313" key="1">
    <source>
        <dbReference type="Proteomes" id="UP000887540"/>
    </source>
</evidence>
<dbReference type="AlphaFoldDB" id="A0A914DTD4"/>